<dbReference type="AlphaFoldDB" id="A0A1Z9YZ98"/>
<dbReference type="Pfam" id="PF08281">
    <property type="entry name" value="Sigma70_r4_2"/>
    <property type="match status" value="1"/>
</dbReference>
<dbReference type="InterPro" id="IPR013324">
    <property type="entry name" value="RNA_pol_sigma_r3/r4-like"/>
</dbReference>
<name>A0A1Z9YZ98_9GAMM</name>
<organism evidence="7 8">
    <name type="scientific">Acinetobacter populi</name>
    <dbReference type="NCBI Taxonomy" id="1582270"/>
    <lineage>
        <taxon>Bacteria</taxon>
        <taxon>Pseudomonadati</taxon>
        <taxon>Pseudomonadota</taxon>
        <taxon>Gammaproteobacteria</taxon>
        <taxon>Moraxellales</taxon>
        <taxon>Moraxellaceae</taxon>
        <taxon>Acinetobacter</taxon>
    </lineage>
</organism>
<keyword evidence="8" id="KW-1185">Reference proteome</keyword>
<dbReference type="InterPro" id="IPR039425">
    <property type="entry name" value="RNA_pol_sigma-70-like"/>
</dbReference>
<reference evidence="7 8" key="1">
    <citation type="submission" date="2017-05" db="EMBL/GenBank/DDBJ databases">
        <title>Acinetobacter populi ANC 5415 (= PBJ7), whole genome shotgun sequencing project.</title>
        <authorList>
            <person name="Nemec A."/>
            <person name="Radolfova-Krizova L."/>
        </authorList>
    </citation>
    <scope>NUCLEOTIDE SEQUENCE [LARGE SCALE GENOMIC DNA]</scope>
    <source>
        <strain evidence="7 8">PBJ7</strain>
    </source>
</reference>
<gene>
    <name evidence="7" type="ORF">CAP51_07255</name>
</gene>
<dbReference type="GO" id="GO:0006352">
    <property type="term" value="P:DNA-templated transcription initiation"/>
    <property type="evidence" value="ECO:0007669"/>
    <property type="project" value="InterPro"/>
</dbReference>
<dbReference type="InterPro" id="IPR013249">
    <property type="entry name" value="RNA_pol_sigma70_r4_t2"/>
</dbReference>
<comment type="similarity">
    <text evidence="1">Belongs to the sigma-70 factor family. ECF subfamily.</text>
</comment>
<dbReference type="RefSeq" id="WP_087620087.1">
    <property type="nucleotide sequence ID" value="NZ_NEXX01000002.1"/>
</dbReference>
<sequence>MYQNLVIQKYIAGLYQEHRRWLYVWLYQKLGSAERAEDVLQDTFTKLLSQKNILQLEQPKAFLTTVAKRILIDYSRHNKIEQAYLAHLEQQQFCNEISPEKILIAIQLLEQLAALLEKLPERTQKIFIWHYLDGEKLNYIAEKLEVHPKTVHNELVKALLHFQQRMPALNDET</sequence>
<dbReference type="NCBIfam" id="TIGR02937">
    <property type="entry name" value="sigma70-ECF"/>
    <property type="match status" value="1"/>
</dbReference>
<dbReference type="Pfam" id="PF04542">
    <property type="entry name" value="Sigma70_r2"/>
    <property type="match status" value="1"/>
</dbReference>
<dbReference type="InterPro" id="IPR036388">
    <property type="entry name" value="WH-like_DNA-bd_sf"/>
</dbReference>
<dbReference type="Gene3D" id="1.10.1740.10">
    <property type="match status" value="1"/>
</dbReference>
<evidence type="ECO:0000313" key="8">
    <source>
        <dbReference type="Proteomes" id="UP000196536"/>
    </source>
</evidence>
<dbReference type="GO" id="GO:0003677">
    <property type="term" value="F:DNA binding"/>
    <property type="evidence" value="ECO:0007669"/>
    <property type="project" value="InterPro"/>
</dbReference>
<dbReference type="Gene3D" id="1.10.10.10">
    <property type="entry name" value="Winged helix-like DNA-binding domain superfamily/Winged helix DNA-binding domain"/>
    <property type="match status" value="1"/>
</dbReference>
<evidence type="ECO:0000256" key="1">
    <source>
        <dbReference type="ARBA" id="ARBA00010641"/>
    </source>
</evidence>
<dbReference type="EMBL" id="NEXX01000002">
    <property type="protein sequence ID" value="OUY07539.1"/>
    <property type="molecule type" value="Genomic_DNA"/>
</dbReference>
<evidence type="ECO:0000313" key="7">
    <source>
        <dbReference type="EMBL" id="OUY07539.1"/>
    </source>
</evidence>
<dbReference type="GO" id="GO:0016987">
    <property type="term" value="F:sigma factor activity"/>
    <property type="evidence" value="ECO:0007669"/>
    <property type="project" value="UniProtKB-KW"/>
</dbReference>
<evidence type="ECO:0000259" key="6">
    <source>
        <dbReference type="Pfam" id="PF08281"/>
    </source>
</evidence>
<keyword evidence="2" id="KW-0805">Transcription regulation</keyword>
<protein>
    <submittedName>
        <fullName evidence="7">RNA polymerase subunit sigma</fullName>
    </submittedName>
</protein>
<dbReference type="SUPFAM" id="SSF88946">
    <property type="entry name" value="Sigma2 domain of RNA polymerase sigma factors"/>
    <property type="match status" value="1"/>
</dbReference>
<evidence type="ECO:0000256" key="2">
    <source>
        <dbReference type="ARBA" id="ARBA00023015"/>
    </source>
</evidence>
<dbReference type="InterPro" id="IPR013325">
    <property type="entry name" value="RNA_pol_sigma_r2"/>
</dbReference>
<dbReference type="InterPro" id="IPR007627">
    <property type="entry name" value="RNA_pol_sigma70_r2"/>
</dbReference>
<keyword evidence="4" id="KW-0804">Transcription</keyword>
<evidence type="ECO:0000256" key="3">
    <source>
        <dbReference type="ARBA" id="ARBA00023082"/>
    </source>
</evidence>
<feature type="domain" description="RNA polymerase sigma-70 region 2" evidence="5">
    <location>
        <begin position="14"/>
        <end position="79"/>
    </location>
</feature>
<evidence type="ECO:0000256" key="4">
    <source>
        <dbReference type="ARBA" id="ARBA00023163"/>
    </source>
</evidence>
<dbReference type="PANTHER" id="PTHR43133:SF63">
    <property type="entry name" value="RNA POLYMERASE SIGMA FACTOR FECI-RELATED"/>
    <property type="match status" value="1"/>
</dbReference>
<comment type="caution">
    <text evidence="7">The sequence shown here is derived from an EMBL/GenBank/DDBJ whole genome shotgun (WGS) entry which is preliminary data.</text>
</comment>
<evidence type="ECO:0000259" key="5">
    <source>
        <dbReference type="Pfam" id="PF04542"/>
    </source>
</evidence>
<dbReference type="PANTHER" id="PTHR43133">
    <property type="entry name" value="RNA POLYMERASE ECF-TYPE SIGMA FACTO"/>
    <property type="match status" value="1"/>
</dbReference>
<proteinExistence type="inferred from homology"/>
<dbReference type="InterPro" id="IPR014284">
    <property type="entry name" value="RNA_pol_sigma-70_dom"/>
</dbReference>
<feature type="domain" description="RNA polymerase sigma factor 70 region 4 type 2" evidence="6">
    <location>
        <begin position="110"/>
        <end position="161"/>
    </location>
</feature>
<dbReference type="OrthoDB" id="9797134at2"/>
<dbReference type="Proteomes" id="UP000196536">
    <property type="component" value="Unassembled WGS sequence"/>
</dbReference>
<dbReference type="SUPFAM" id="SSF88659">
    <property type="entry name" value="Sigma3 and sigma4 domains of RNA polymerase sigma factors"/>
    <property type="match status" value="1"/>
</dbReference>
<keyword evidence="3" id="KW-0731">Sigma factor</keyword>
<accession>A0A1Z9YZ98</accession>